<dbReference type="EMBL" id="CAJNOL010000492">
    <property type="protein sequence ID" value="CAF1089357.1"/>
    <property type="molecule type" value="Genomic_DNA"/>
</dbReference>
<dbReference type="SMART" id="SM00028">
    <property type="entry name" value="TPR"/>
    <property type="match status" value="2"/>
</dbReference>
<dbReference type="Gene3D" id="1.25.40.10">
    <property type="entry name" value="Tetratricopeptide repeat domain"/>
    <property type="match status" value="1"/>
</dbReference>
<keyword evidence="1" id="KW-0802">TPR repeat</keyword>
<comment type="caution">
    <text evidence="2">The sequence shown here is derived from an EMBL/GenBank/DDBJ whole genome shotgun (WGS) entry which is preliminary data.</text>
</comment>
<dbReference type="InterPro" id="IPR019734">
    <property type="entry name" value="TPR_rpt"/>
</dbReference>
<accession>A0A814BR56</accession>
<dbReference type="PANTHER" id="PTHR46512">
    <property type="entry name" value="PEPTIDYLPROLYL ISOMERASE"/>
    <property type="match status" value="1"/>
</dbReference>
<organism evidence="2 4">
    <name type="scientific">Rotaria sordida</name>
    <dbReference type="NCBI Taxonomy" id="392033"/>
    <lineage>
        <taxon>Eukaryota</taxon>
        <taxon>Metazoa</taxon>
        <taxon>Spiralia</taxon>
        <taxon>Gnathifera</taxon>
        <taxon>Rotifera</taxon>
        <taxon>Eurotatoria</taxon>
        <taxon>Bdelloidea</taxon>
        <taxon>Philodinida</taxon>
        <taxon>Philodinidae</taxon>
        <taxon>Rotaria</taxon>
    </lineage>
</organism>
<dbReference type="AlphaFoldDB" id="A0A814BR56"/>
<evidence type="ECO:0000256" key="1">
    <source>
        <dbReference type="PROSITE-ProRule" id="PRU00339"/>
    </source>
</evidence>
<name>A0A814BR56_9BILA</name>
<feature type="repeat" description="TPR" evidence="1">
    <location>
        <begin position="219"/>
        <end position="252"/>
    </location>
</feature>
<dbReference type="EMBL" id="CAJNOH010000180">
    <property type="protein sequence ID" value="CAF0930288.1"/>
    <property type="molecule type" value="Genomic_DNA"/>
</dbReference>
<gene>
    <name evidence="3" type="ORF">JXQ802_LOCUS18605</name>
    <name evidence="2" type="ORF">PYM288_LOCUS11013</name>
</gene>
<dbReference type="InterPro" id="IPR011990">
    <property type="entry name" value="TPR-like_helical_dom_sf"/>
</dbReference>
<dbReference type="PANTHER" id="PTHR46512:SF10">
    <property type="entry name" value="FK506-BINDING PROTEIN-LIKE"/>
    <property type="match status" value="1"/>
</dbReference>
<evidence type="ECO:0000313" key="4">
    <source>
        <dbReference type="Proteomes" id="UP000663854"/>
    </source>
</evidence>
<keyword evidence="5" id="KW-1185">Reference proteome</keyword>
<dbReference type="Proteomes" id="UP000663854">
    <property type="component" value="Unassembled WGS sequence"/>
</dbReference>
<dbReference type="PROSITE" id="PS50005">
    <property type="entry name" value="TPR"/>
    <property type="match status" value="1"/>
</dbReference>
<dbReference type="SUPFAM" id="SSF48452">
    <property type="entry name" value="TPR-like"/>
    <property type="match status" value="1"/>
</dbReference>
<dbReference type="InterPro" id="IPR050754">
    <property type="entry name" value="FKBP4/5/8-like"/>
</dbReference>
<sequence>MTVYNLPDDITFTKTIIEPGQGLYAPNEGSNCKVIIKFSPTDYALNENLYNDLLPLNEEININLGFYSTIISNYVHKCLITMKQNELSQLNFNYSSNLNENQTITIFIHLISFERCPEIYSMSIDNLYNFALKHKENANKFFHEKNYFQAFKLYHRSLCYILNFINEQPTDEHNQILENFNQLILSIYSNISACQLIYGNNLNVIENCSSALEINPKYVKALYRRGYAYANLNDYELALKDLQLANNIQPNDEKIENLLKTTKQRLEEYNKTLGKSLKNFF</sequence>
<evidence type="ECO:0000313" key="3">
    <source>
        <dbReference type="EMBL" id="CAF1089357.1"/>
    </source>
</evidence>
<reference evidence="2" key="1">
    <citation type="submission" date="2021-02" db="EMBL/GenBank/DDBJ databases">
        <authorList>
            <person name="Nowell W R."/>
        </authorList>
    </citation>
    <scope>NUCLEOTIDE SEQUENCE</scope>
</reference>
<evidence type="ECO:0000313" key="5">
    <source>
        <dbReference type="Proteomes" id="UP000663870"/>
    </source>
</evidence>
<proteinExistence type="predicted"/>
<dbReference type="Proteomes" id="UP000663870">
    <property type="component" value="Unassembled WGS sequence"/>
</dbReference>
<evidence type="ECO:0000313" key="2">
    <source>
        <dbReference type="EMBL" id="CAF0930288.1"/>
    </source>
</evidence>
<protein>
    <submittedName>
        <fullName evidence="2">Uncharacterized protein</fullName>
    </submittedName>
</protein>